<dbReference type="PROSITE" id="PS51123">
    <property type="entry name" value="OMPA_2"/>
    <property type="match status" value="1"/>
</dbReference>
<sequence>MNTNSQFTSSFWSYYIIAIVVLSIIGLLWLLFSQNKVKAPPKGEDVKTMGHSWDGIEEYNNPLPRWWFVLYILTVCFGVGYLLAYPGLGDFKGLLGWSSKGQYEEEVKKANAEYGKIYAKFAKMPIAEVAKDPQAQRIGKNLFDTYCIQCHGSDAKGSRGFPNLTDNDWLWGGTPEKIHETIKNGRIGIMAAWGPVLGEERVKDVANYVMSLSKDEGSYDSERAARGDAIFHGPPANCYTCHGDKGQGIQGTGPNLTDDTWLWGGTQKAIMETITNGRHNQMPAWGNFLDDDKMHIMTAYVWGLSHKDGKVLPTDTQNALGDKAAKTAGATKTSEPQASSAPAPVAAPASAASASKPAALASDKAEVTFDTQAGSGLAVFYFATGKSDIADNANLIVQDLIKAGKDGKKLVISGFTDSTGNVKANQELSKKRAQAVKAFLEAQGVDAKNIELRKPENTTGAQGNDVEGRRVEVRIEG</sequence>
<evidence type="ECO:0000256" key="24">
    <source>
        <dbReference type="SAM" id="Phobius"/>
    </source>
</evidence>
<dbReference type="NCBIfam" id="TIGR00782">
    <property type="entry name" value="ccoP"/>
    <property type="match status" value="1"/>
</dbReference>
<dbReference type="Pfam" id="PF14715">
    <property type="entry name" value="FixP_N"/>
    <property type="match status" value="1"/>
</dbReference>
<evidence type="ECO:0000256" key="11">
    <source>
        <dbReference type="ARBA" id="ARBA00022723"/>
    </source>
</evidence>
<protein>
    <recommendedName>
        <fullName evidence="20">Cytochrome c oxidase subunit III</fullName>
    </recommendedName>
</protein>
<organism evidence="27 28">
    <name type="scientific">Neisseria canis</name>
    <dbReference type="NCBI Taxonomy" id="493"/>
    <lineage>
        <taxon>Bacteria</taxon>
        <taxon>Pseudomonadati</taxon>
        <taxon>Pseudomonadota</taxon>
        <taxon>Betaproteobacteria</taxon>
        <taxon>Neisseriales</taxon>
        <taxon>Neisseriaceae</taxon>
        <taxon>Neisseria</taxon>
    </lineage>
</organism>
<evidence type="ECO:0000256" key="15">
    <source>
        <dbReference type="ARBA" id="ARBA00022989"/>
    </source>
</evidence>
<evidence type="ECO:0000256" key="22">
    <source>
        <dbReference type="PROSITE-ProRule" id="PRU00473"/>
    </source>
</evidence>
<evidence type="ECO:0000256" key="21">
    <source>
        <dbReference type="PROSITE-ProRule" id="PRU00433"/>
    </source>
</evidence>
<evidence type="ECO:0000256" key="2">
    <source>
        <dbReference type="ARBA" id="ARBA00004533"/>
    </source>
</evidence>
<evidence type="ECO:0000256" key="9">
    <source>
        <dbReference type="ARBA" id="ARBA00022660"/>
    </source>
</evidence>
<evidence type="ECO:0000256" key="1">
    <source>
        <dbReference type="ARBA" id="ARBA00001926"/>
    </source>
</evidence>
<dbReference type="GO" id="GO:0005886">
    <property type="term" value="C:plasma membrane"/>
    <property type="evidence" value="ECO:0007669"/>
    <property type="project" value="UniProtKB-SubCell"/>
</dbReference>
<comment type="cofactor">
    <cofactor evidence="1">
        <name>heme c</name>
        <dbReference type="ChEBI" id="CHEBI:61717"/>
    </cofactor>
</comment>
<dbReference type="InterPro" id="IPR009056">
    <property type="entry name" value="Cyt_c-like_dom"/>
</dbReference>
<keyword evidence="14" id="KW-0249">Electron transport</keyword>
<dbReference type="InterPro" id="IPR036909">
    <property type="entry name" value="Cyt_c-like_dom_sf"/>
</dbReference>
<dbReference type="PANTHER" id="PTHR33751:SF1">
    <property type="entry name" value="CBB3-TYPE CYTOCHROME C OXIDASE SUBUNIT FIXP"/>
    <property type="match status" value="1"/>
</dbReference>
<evidence type="ECO:0000256" key="6">
    <source>
        <dbReference type="ARBA" id="ARBA00022475"/>
    </source>
</evidence>
<dbReference type="Pfam" id="PF13442">
    <property type="entry name" value="Cytochrome_CBB3"/>
    <property type="match status" value="2"/>
</dbReference>
<keyword evidence="12" id="KW-0677">Repeat</keyword>
<dbReference type="Gene3D" id="1.10.760.10">
    <property type="entry name" value="Cytochrome c-like domain"/>
    <property type="match status" value="2"/>
</dbReference>
<keyword evidence="10 24" id="KW-0812">Transmembrane</keyword>
<dbReference type="Gene3D" id="6.10.280.130">
    <property type="match status" value="1"/>
</dbReference>
<dbReference type="PANTHER" id="PTHR33751">
    <property type="entry name" value="CBB3-TYPE CYTOCHROME C OXIDASE SUBUNIT FIXP"/>
    <property type="match status" value="1"/>
</dbReference>
<proteinExistence type="inferred from homology"/>
<evidence type="ECO:0000256" key="4">
    <source>
        <dbReference type="ARBA" id="ARBA00006113"/>
    </source>
</evidence>
<dbReference type="STRING" id="493.BWD07_00075"/>
<dbReference type="InterPro" id="IPR032858">
    <property type="entry name" value="CcoP_N"/>
</dbReference>
<dbReference type="Proteomes" id="UP000279284">
    <property type="component" value="Chromosome"/>
</dbReference>
<evidence type="ECO:0000256" key="19">
    <source>
        <dbReference type="ARBA" id="ARBA00023136"/>
    </source>
</evidence>
<dbReference type="GO" id="GO:0006119">
    <property type="term" value="P:oxidative phosphorylation"/>
    <property type="evidence" value="ECO:0007669"/>
    <property type="project" value="UniProtKB-UniPathway"/>
</dbReference>
<dbReference type="KEGG" id="nci:NCTC10296_00265"/>
<dbReference type="EMBL" id="LR134313">
    <property type="protein sequence ID" value="VEE99292.1"/>
    <property type="molecule type" value="Genomic_DNA"/>
</dbReference>
<dbReference type="SUPFAM" id="SSF103088">
    <property type="entry name" value="OmpA-like"/>
    <property type="match status" value="1"/>
</dbReference>
<evidence type="ECO:0000256" key="14">
    <source>
        <dbReference type="ARBA" id="ARBA00022982"/>
    </source>
</evidence>
<dbReference type="InterPro" id="IPR036737">
    <property type="entry name" value="OmpA-like_sf"/>
</dbReference>
<accession>A0A448D5G4</accession>
<dbReference type="InterPro" id="IPR006665">
    <property type="entry name" value="OmpA-like"/>
</dbReference>
<keyword evidence="8 21" id="KW-0349">Heme</keyword>
<dbReference type="RefSeq" id="WP_085415346.1">
    <property type="nucleotide sequence ID" value="NZ_CAUJPY010000002.1"/>
</dbReference>
<feature type="compositionally biased region" description="Low complexity" evidence="23">
    <location>
        <begin position="326"/>
        <end position="348"/>
    </location>
</feature>
<evidence type="ECO:0000256" key="13">
    <source>
        <dbReference type="ARBA" id="ARBA00022781"/>
    </source>
</evidence>
<dbReference type="InterPro" id="IPR050597">
    <property type="entry name" value="Cytochrome_c_Oxidase_Subunit"/>
</dbReference>
<dbReference type="InterPro" id="IPR006664">
    <property type="entry name" value="OMP_bac"/>
</dbReference>
<comment type="similarity">
    <text evidence="4">Belongs to the CcoP / FixP family.</text>
</comment>
<evidence type="ECO:0000256" key="7">
    <source>
        <dbReference type="ARBA" id="ARBA00022519"/>
    </source>
</evidence>
<dbReference type="GO" id="GO:0046872">
    <property type="term" value="F:metal ion binding"/>
    <property type="evidence" value="ECO:0007669"/>
    <property type="project" value="UniProtKB-KW"/>
</dbReference>
<evidence type="ECO:0000259" key="25">
    <source>
        <dbReference type="PROSITE" id="PS51007"/>
    </source>
</evidence>
<dbReference type="PROSITE" id="PS51007">
    <property type="entry name" value="CYTC"/>
    <property type="match status" value="2"/>
</dbReference>
<feature type="domain" description="Cytochrome c" evidence="25">
    <location>
        <begin position="222"/>
        <end position="305"/>
    </location>
</feature>
<evidence type="ECO:0000259" key="26">
    <source>
        <dbReference type="PROSITE" id="PS51123"/>
    </source>
</evidence>
<evidence type="ECO:0000256" key="5">
    <source>
        <dbReference type="ARBA" id="ARBA00022448"/>
    </source>
</evidence>
<dbReference type="GO" id="GO:1902600">
    <property type="term" value="P:proton transmembrane transport"/>
    <property type="evidence" value="ECO:0007669"/>
    <property type="project" value="UniProtKB-KW"/>
</dbReference>
<dbReference type="InterPro" id="IPR038414">
    <property type="entry name" value="CcoP_N_sf"/>
</dbReference>
<dbReference type="GO" id="GO:0020037">
    <property type="term" value="F:heme binding"/>
    <property type="evidence" value="ECO:0007669"/>
    <property type="project" value="InterPro"/>
</dbReference>
<feature type="domain" description="Cytochrome c" evidence="25">
    <location>
        <begin position="134"/>
        <end position="213"/>
    </location>
</feature>
<gene>
    <name evidence="27" type="primary">ccoP2</name>
    <name evidence="27" type="ORF">NCTC10296_00265</name>
</gene>
<keyword evidence="18" id="KW-0406">Ion transport</keyword>
<keyword evidence="17 21" id="KW-0408">Iron</keyword>
<reference evidence="27 28" key="1">
    <citation type="submission" date="2018-12" db="EMBL/GenBank/DDBJ databases">
        <authorList>
            <consortium name="Pathogen Informatics"/>
        </authorList>
    </citation>
    <scope>NUCLEOTIDE SEQUENCE [LARGE SCALE GENOMIC DNA]</scope>
    <source>
        <strain evidence="27 28">NCTC10296</strain>
    </source>
</reference>
<feature type="transmembrane region" description="Helical" evidence="24">
    <location>
        <begin position="12"/>
        <end position="32"/>
    </location>
</feature>
<keyword evidence="11 21" id="KW-0479">Metal-binding</keyword>
<evidence type="ECO:0000256" key="20">
    <source>
        <dbReference type="ARBA" id="ARBA00029635"/>
    </source>
</evidence>
<evidence type="ECO:0000256" key="16">
    <source>
        <dbReference type="ARBA" id="ARBA00023002"/>
    </source>
</evidence>
<dbReference type="CDD" id="cd07185">
    <property type="entry name" value="OmpA_C-like"/>
    <property type="match status" value="1"/>
</dbReference>
<dbReference type="Pfam" id="PF00691">
    <property type="entry name" value="OmpA"/>
    <property type="match status" value="1"/>
</dbReference>
<dbReference type="OrthoDB" id="9811281at2"/>
<dbReference type="GO" id="GO:0016491">
    <property type="term" value="F:oxidoreductase activity"/>
    <property type="evidence" value="ECO:0007669"/>
    <property type="project" value="UniProtKB-KW"/>
</dbReference>
<evidence type="ECO:0000256" key="12">
    <source>
        <dbReference type="ARBA" id="ARBA00022737"/>
    </source>
</evidence>
<feature type="region of interest" description="Disordered" evidence="23">
    <location>
        <begin position="324"/>
        <end position="348"/>
    </location>
</feature>
<evidence type="ECO:0000256" key="18">
    <source>
        <dbReference type="ARBA" id="ARBA00023065"/>
    </source>
</evidence>
<comment type="pathway">
    <text evidence="3">Energy metabolism; oxidative phosphorylation.</text>
</comment>
<feature type="domain" description="OmpA-like" evidence="26">
    <location>
        <begin position="369"/>
        <end position="477"/>
    </location>
</feature>
<dbReference type="Gene3D" id="3.30.1330.60">
    <property type="entry name" value="OmpA-like domain"/>
    <property type="match status" value="1"/>
</dbReference>
<dbReference type="AlphaFoldDB" id="A0A448D5G4"/>
<keyword evidence="19 22" id="KW-0472">Membrane</keyword>
<keyword evidence="5" id="KW-0813">Transport</keyword>
<evidence type="ECO:0000256" key="23">
    <source>
        <dbReference type="SAM" id="MobiDB-lite"/>
    </source>
</evidence>
<keyword evidence="6" id="KW-1003">Cell membrane</keyword>
<dbReference type="PRINTS" id="PR01021">
    <property type="entry name" value="OMPADOMAIN"/>
</dbReference>
<dbReference type="UniPathway" id="UPA00705"/>
<name>A0A448D5G4_9NEIS</name>
<evidence type="ECO:0000256" key="3">
    <source>
        <dbReference type="ARBA" id="ARBA00004673"/>
    </source>
</evidence>
<evidence type="ECO:0000313" key="27">
    <source>
        <dbReference type="EMBL" id="VEE99292.1"/>
    </source>
</evidence>
<dbReference type="SUPFAM" id="SSF46626">
    <property type="entry name" value="Cytochrome c"/>
    <property type="match status" value="2"/>
</dbReference>
<keyword evidence="13" id="KW-0375">Hydrogen ion transport</keyword>
<keyword evidence="28" id="KW-1185">Reference proteome</keyword>
<feature type="transmembrane region" description="Helical" evidence="24">
    <location>
        <begin position="66"/>
        <end position="85"/>
    </location>
</feature>
<dbReference type="InterPro" id="IPR004678">
    <property type="entry name" value="Cyt_c_oxidase_cbb3_su3"/>
</dbReference>
<dbReference type="GO" id="GO:0009055">
    <property type="term" value="F:electron transfer activity"/>
    <property type="evidence" value="ECO:0007669"/>
    <property type="project" value="InterPro"/>
</dbReference>
<evidence type="ECO:0000256" key="17">
    <source>
        <dbReference type="ARBA" id="ARBA00023004"/>
    </source>
</evidence>
<keyword evidence="7" id="KW-0997">Cell inner membrane</keyword>
<evidence type="ECO:0000256" key="8">
    <source>
        <dbReference type="ARBA" id="ARBA00022617"/>
    </source>
</evidence>
<comment type="subcellular location">
    <subcellularLocation>
        <location evidence="2">Cell inner membrane</location>
    </subcellularLocation>
</comment>
<evidence type="ECO:0000313" key="28">
    <source>
        <dbReference type="Proteomes" id="UP000279284"/>
    </source>
</evidence>
<evidence type="ECO:0000256" key="10">
    <source>
        <dbReference type="ARBA" id="ARBA00022692"/>
    </source>
</evidence>
<keyword evidence="15 24" id="KW-1133">Transmembrane helix</keyword>
<keyword evidence="16 27" id="KW-0560">Oxidoreductase</keyword>
<keyword evidence="9" id="KW-0679">Respiratory chain</keyword>